<keyword evidence="2 4" id="KW-0472">Membrane</keyword>
<dbReference type="PANTHER" id="PTHR30329">
    <property type="entry name" value="STATOR ELEMENT OF FLAGELLAR MOTOR COMPLEX"/>
    <property type="match status" value="1"/>
</dbReference>
<feature type="compositionally biased region" description="Low complexity" evidence="5">
    <location>
        <begin position="67"/>
        <end position="82"/>
    </location>
</feature>
<comment type="subcellular location">
    <subcellularLocation>
        <location evidence="1">Cell outer membrane</location>
    </subcellularLocation>
</comment>
<dbReference type="InterPro" id="IPR036737">
    <property type="entry name" value="OmpA-like_sf"/>
</dbReference>
<evidence type="ECO:0000256" key="2">
    <source>
        <dbReference type="ARBA" id="ARBA00023136"/>
    </source>
</evidence>
<feature type="domain" description="OmpA-like" evidence="7">
    <location>
        <begin position="333"/>
        <end position="448"/>
    </location>
</feature>
<reference evidence="9" key="1">
    <citation type="journal article" date="2019" name="Int. J. Syst. Evol. Microbiol.">
        <title>The Global Catalogue of Microorganisms (GCM) 10K type strain sequencing project: providing services to taxonomists for standard genome sequencing and annotation.</title>
        <authorList>
            <consortium name="The Broad Institute Genomics Platform"/>
            <consortium name="The Broad Institute Genome Sequencing Center for Infectious Disease"/>
            <person name="Wu L."/>
            <person name="Ma J."/>
        </authorList>
    </citation>
    <scope>NUCLEOTIDE SEQUENCE [LARGE SCALE GENOMIC DNA]</scope>
    <source>
        <strain evidence="9">CGMCC 1.15342</strain>
    </source>
</reference>
<dbReference type="CDD" id="cd07185">
    <property type="entry name" value="OmpA_C-like"/>
    <property type="match status" value="1"/>
</dbReference>
<evidence type="ECO:0000256" key="3">
    <source>
        <dbReference type="ARBA" id="ARBA00023237"/>
    </source>
</evidence>
<organism evidence="8 9">
    <name type="scientific">Parapedobacter defluvii</name>
    <dbReference type="NCBI Taxonomy" id="2045106"/>
    <lineage>
        <taxon>Bacteria</taxon>
        <taxon>Pseudomonadati</taxon>
        <taxon>Bacteroidota</taxon>
        <taxon>Sphingobacteriia</taxon>
        <taxon>Sphingobacteriales</taxon>
        <taxon>Sphingobacteriaceae</taxon>
        <taxon>Parapedobacter</taxon>
    </lineage>
</organism>
<comment type="caution">
    <text evidence="8">The sequence shown here is derived from an EMBL/GenBank/DDBJ whole genome shotgun (WGS) entry which is preliminary data.</text>
</comment>
<protein>
    <recommendedName>
        <fullName evidence="7">OmpA-like domain-containing protein</fullName>
    </recommendedName>
</protein>
<evidence type="ECO:0000256" key="1">
    <source>
        <dbReference type="ARBA" id="ARBA00004442"/>
    </source>
</evidence>
<proteinExistence type="predicted"/>
<dbReference type="SUPFAM" id="SSF103088">
    <property type="entry name" value="OmpA-like"/>
    <property type="match status" value="1"/>
</dbReference>
<evidence type="ECO:0000256" key="4">
    <source>
        <dbReference type="PROSITE-ProRule" id="PRU00473"/>
    </source>
</evidence>
<dbReference type="Proteomes" id="UP000597338">
    <property type="component" value="Unassembled WGS sequence"/>
</dbReference>
<keyword evidence="6" id="KW-0732">Signal</keyword>
<evidence type="ECO:0000256" key="5">
    <source>
        <dbReference type="SAM" id="MobiDB-lite"/>
    </source>
</evidence>
<evidence type="ECO:0000313" key="8">
    <source>
        <dbReference type="EMBL" id="GGC30366.1"/>
    </source>
</evidence>
<name>A0ABQ1LYD6_9SPHI</name>
<dbReference type="InterPro" id="IPR050330">
    <property type="entry name" value="Bact_OuterMem_StrucFunc"/>
</dbReference>
<evidence type="ECO:0000256" key="6">
    <source>
        <dbReference type="SAM" id="SignalP"/>
    </source>
</evidence>
<dbReference type="PROSITE" id="PS51123">
    <property type="entry name" value="OMPA_2"/>
    <property type="match status" value="1"/>
</dbReference>
<feature type="region of interest" description="Disordered" evidence="5">
    <location>
        <begin position="63"/>
        <end position="95"/>
    </location>
</feature>
<evidence type="ECO:0000259" key="7">
    <source>
        <dbReference type="PROSITE" id="PS51123"/>
    </source>
</evidence>
<accession>A0ABQ1LYD6</accession>
<dbReference type="InterPro" id="IPR006665">
    <property type="entry name" value="OmpA-like"/>
</dbReference>
<dbReference type="PANTHER" id="PTHR30329:SF21">
    <property type="entry name" value="LIPOPROTEIN YIAD-RELATED"/>
    <property type="match status" value="1"/>
</dbReference>
<dbReference type="Pfam" id="PF00691">
    <property type="entry name" value="OmpA"/>
    <property type="match status" value="1"/>
</dbReference>
<gene>
    <name evidence="8" type="ORF">GCM10011386_22970</name>
</gene>
<feature type="chain" id="PRO_5046927586" description="OmpA-like domain-containing protein" evidence="6">
    <location>
        <begin position="29"/>
        <end position="448"/>
    </location>
</feature>
<dbReference type="Gene3D" id="3.30.1330.60">
    <property type="entry name" value="OmpA-like domain"/>
    <property type="match status" value="1"/>
</dbReference>
<feature type="signal peptide" evidence="6">
    <location>
        <begin position="1"/>
        <end position="28"/>
    </location>
</feature>
<evidence type="ECO:0000313" key="9">
    <source>
        <dbReference type="Proteomes" id="UP000597338"/>
    </source>
</evidence>
<dbReference type="InterPro" id="IPR006664">
    <property type="entry name" value="OMP_bac"/>
</dbReference>
<keyword evidence="3" id="KW-0998">Cell outer membrane</keyword>
<dbReference type="PRINTS" id="PR01021">
    <property type="entry name" value="OMPADOMAIN"/>
</dbReference>
<sequence>MNNRQLKQVTIATVMGISLGMLSLPASAQSILNKVKDRAAQTATQKVLNETDKAVSKGIDKAIESATTPTGGKSSEPGGKPPAAGESMATGSDTAANQKKAIQAFSKYDFVPGDSVLYANDFAGEAIGELPAGWNSNGSSVIVTLDGIPGQWLRMAQRTVVLTDNETSFGPDFTVEFDMVLHYDFKGWMPPSLKFGALATGTASTTSNTLLSDPKGDKSFYVEISPLADAGNLMLESYEKYIRYFNHPPTRNALVARWYDKVSHVAIQGQKERLRIWVDGEKLYDVPKGIPKGGEFNQLFFQLSSSPYEDEQIGVYLGNIKIAKGLPDTRHKLMEEGRFSTTGILFDTGSATIKPESAGVLKAIAAVFTQHADVSVLIVGHTDAVGDDTANLELSERRAAAVKEALQTVYQIDGTRLQIRGKGEAEPVADNATAAGRAQNRRVEFIKQ</sequence>
<dbReference type="EMBL" id="BMIK01000007">
    <property type="protein sequence ID" value="GGC30366.1"/>
    <property type="molecule type" value="Genomic_DNA"/>
</dbReference>
<keyword evidence="9" id="KW-1185">Reference proteome</keyword>